<evidence type="ECO:0000313" key="3">
    <source>
        <dbReference type="Proteomes" id="UP000316852"/>
    </source>
</evidence>
<evidence type="ECO:0000313" key="2">
    <source>
        <dbReference type="EMBL" id="TMQ58407.1"/>
    </source>
</evidence>
<dbReference type="AlphaFoldDB" id="A0A538T454"/>
<reference evidence="2 3" key="1">
    <citation type="journal article" date="2019" name="Nat. Microbiol.">
        <title>Mediterranean grassland soil C-N compound turnover is dependent on rainfall and depth, and is mediated by genomically divergent microorganisms.</title>
        <authorList>
            <person name="Diamond S."/>
            <person name="Andeer P.F."/>
            <person name="Li Z."/>
            <person name="Crits-Christoph A."/>
            <person name="Burstein D."/>
            <person name="Anantharaman K."/>
            <person name="Lane K.R."/>
            <person name="Thomas B.C."/>
            <person name="Pan C."/>
            <person name="Northen T.R."/>
            <person name="Banfield J.F."/>
        </authorList>
    </citation>
    <scope>NUCLEOTIDE SEQUENCE [LARGE SCALE GENOMIC DNA]</scope>
    <source>
        <strain evidence="2">WS_6</strain>
    </source>
</reference>
<evidence type="ECO:0000256" key="1">
    <source>
        <dbReference type="SAM" id="SignalP"/>
    </source>
</evidence>
<accession>A0A538T454</accession>
<dbReference type="SUPFAM" id="SSF56925">
    <property type="entry name" value="OMPA-like"/>
    <property type="match status" value="1"/>
</dbReference>
<keyword evidence="1" id="KW-0732">Signal</keyword>
<dbReference type="InterPro" id="IPR011250">
    <property type="entry name" value="OMP/PagP_B-barrel"/>
</dbReference>
<organism evidence="2 3">
    <name type="scientific">Eiseniibacteriota bacterium</name>
    <dbReference type="NCBI Taxonomy" id="2212470"/>
    <lineage>
        <taxon>Bacteria</taxon>
        <taxon>Candidatus Eiseniibacteriota</taxon>
    </lineage>
</organism>
<sequence>MKRIFALTLLGLVVAGGAAQAGPVGVSIGVFGGLTIPVLQDVSTSSFSPGDAFGATGSQFGIRVPVRAIPVITFEPYYAKSSYKDRDETIGGITYTREGFDGKSFGLNAILGRPDGSGFHFFPYIGLGKTKLERTGEEINKTGYNFGLGLGLSPAAKISVQARGEFAMVATGDTSRKFTNATLGLTYSLKP</sequence>
<gene>
    <name evidence="2" type="ORF">E6K76_07815</name>
</gene>
<dbReference type="Proteomes" id="UP000316852">
    <property type="component" value="Unassembled WGS sequence"/>
</dbReference>
<comment type="caution">
    <text evidence="2">The sequence shown here is derived from an EMBL/GenBank/DDBJ whole genome shotgun (WGS) entry which is preliminary data.</text>
</comment>
<name>A0A538T454_UNCEI</name>
<feature type="signal peptide" evidence="1">
    <location>
        <begin position="1"/>
        <end position="21"/>
    </location>
</feature>
<proteinExistence type="predicted"/>
<protein>
    <submittedName>
        <fullName evidence="2">Porin family protein</fullName>
    </submittedName>
</protein>
<dbReference type="EMBL" id="VBOW01000035">
    <property type="protein sequence ID" value="TMQ58407.1"/>
    <property type="molecule type" value="Genomic_DNA"/>
</dbReference>
<feature type="chain" id="PRO_5022171677" evidence="1">
    <location>
        <begin position="22"/>
        <end position="191"/>
    </location>
</feature>